<evidence type="ECO:0000256" key="1">
    <source>
        <dbReference type="SAM" id="Coils"/>
    </source>
</evidence>
<keyword evidence="1" id="KW-0175">Coiled coil</keyword>
<dbReference type="Gene3D" id="1.20.1260.10">
    <property type="match status" value="2"/>
</dbReference>
<keyword evidence="4" id="KW-1185">Reference proteome</keyword>
<dbReference type="Pfam" id="PF03713">
    <property type="entry name" value="DUF305"/>
    <property type="match status" value="1"/>
</dbReference>
<organism evidence="3 4">
    <name type="scientific">Ligaoa zhengdingensis</name>
    <dbReference type="NCBI Taxonomy" id="2763658"/>
    <lineage>
        <taxon>Bacteria</taxon>
        <taxon>Bacillati</taxon>
        <taxon>Bacillota</taxon>
        <taxon>Clostridia</taxon>
        <taxon>Eubacteriales</taxon>
        <taxon>Oscillospiraceae</taxon>
        <taxon>Ligaoa</taxon>
    </lineage>
</organism>
<feature type="coiled-coil region" evidence="1">
    <location>
        <begin position="84"/>
        <end position="117"/>
    </location>
</feature>
<evidence type="ECO:0000313" key="3">
    <source>
        <dbReference type="EMBL" id="MBC8546726.1"/>
    </source>
</evidence>
<dbReference type="EMBL" id="JACRST010000009">
    <property type="protein sequence ID" value="MBC8546726.1"/>
    <property type="molecule type" value="Genomic_DNA"/>
</dbReference>
<reference evidence="3" key="1">
    <citation type="submission" date="2020-08" db="EMBL/GenBank/DDBJ databases">
        <title>Genome public.</title>
        <authorList>
            <person name="Liu C."/>
            <person name="Sun Q."/>
        </authorList>
    </citation>
    <scope>NUCLEOTIDE SEQUENCE</scope>
    <source>
        <strain evidence="3">NSJ-31</strain>
    </source>
</reference>
<feature type="domain" description="DUF305" evidence="2">
    <location>
        <begin position="40"/>
        <end position="184"/>
    </location>
</feature>
<dbReference type="AlphaFoldDB" id="A0A926I4Z2"/>
<comment type="caution">
    <text evidence="3">The sequence shown here is derived from an EMBL/GenBank/DDBJ whole genome shotgun (WGS) entry which is preliminary data.</text>
</comment>
<dbReference type="Proteomes" id="UP000653127">
    <property type="component" value="Unassembled WGS sequence"/>
</dbReference>
<proteinExistence type="predicted"/>
<evidence type="ECO:0000259" key="2">
    <source>
        <dbReference type="Pfam" id="PF03713"/>
    </source>
</evidence>
<sequence length="193" mass="22267">MADPYMLSNVAKNYLCRFYEILDEMIAEMTTAELTDSISHNFIVQMIPHHRAAIEMSRNLLQYTTFIPLQNIATNIITSQTKSIENMEAALDRCSELKNTEQELRLYERRFRQITQTMFTDMGTAPVSNQINADFMREMIPHHKGAIQMSKNALSFPICPELKPILQAIIISQQEGVQQMEALLCCKDYRHTS</sequence>
<accession>A0A926I4Z2</accession>
<protein>
    <submittedName>
        <fullName evidence="3">DUF305 domain-containing protein</fullName>
    </submittedName>
</protein>
<name>A0A926I4Z2_9FIRM</name>
<gene>
    <name evidence="3" type="ORF">H8711_07230</name>
</gene>
<dbReference type="PANTHER" id="PTHR36933:SF1">
    <property type="entry name" value="SLL0788 PROTEIN"/>
    <property type="match status" value="1"/>
</dbReference>
<dbReference type="PANTHER" id="PTHR36933">
    <property type="entry name" value="SLL0788 PROTEIN"/>
    <property type="match status" value="1"/>
</dbReference>
<dbReference type="InterPro" id="IPR005183">
    <property type="entry name" value="DUF305_CopM-like"/>
</dbReference>
<evidence type="ECO:0000313" key="4">
    <source>
        <dbReference type="Proteomes" id="UP000653127"/>
    </source>
</evidence>
<dbReference type="InterPro" id="IPR012347">
    <property type="entry name" value="Ferritin-like"/>
</dbReference>
<dbReference type="RefSeq" id="WP_249282805.1">
    <property type="nucleotide sequence ID" value="NZ_JACRST010000009.1"/>
</dbReference>